<dbReference type="GO" id="GO:0031522">
    <property type="term" value="C:cell envelope Sec protein transport complex"/>
    <property type="evidence" value="ECO:0007669"/>
    <property type="project" value="UniProtKB-ARBA"/>
</dbReference>
<dbReference type="STRING" id="1802056.A2954_03925"/>
<dbReference type="InterPro" id="IPR011115">
    <property type="entry name" value="SecA_DEAD"/>
</dbReference>
<dbReference type="FunFam" id="3.90.1440.10:FF:000003">
    <property type="entry name" value="Preprotein translocase SecA subunit"/>
    <property type="match status" value="1"/>
</dbReference>
<dbReference type="Gene3D" id="1.10.3060.10">
    <property type="entry name" value="Helical scaffold and wing domains of SecA"/>
    <property type="match status" value="1"/>
</dbReference>
<feature type="binding site" evidence="15">
    <location>
        <position position="86"/>
    </location>
    <ligand>
        <name>ATP</name>
        <dbReference type="ChEBI" id="CHEBI:30616"/>
    </ligand>
</feature>
<keyword evidence="7" id="KW-0479">Metal-binding</keyword>
<dbReference type="AlphaFoldDB" id="A0A1F7IEN8"/>
<evidence type="ECO:0000259" key="19">
    <source>
        <dbReference type="PROSITE" id="PS51196"/>
    </source>
</evidence>
<reference evidence="20 21" key="1">
    <citation type="journal article" date="2016" name="Nat. Commun.">
        <title>Thousands of microbial genomes shed light on interconnected biogeochemical processes in an aquifer system.</title>
        <authorList>
            <person name="Anantharaman K."/>
            <person name="Brown C.T."/>
            <person name="Hug L.A."/>
            <person name="Sharon I."/>
            <person name="Castelle C.J."/>
            <person name="Probst A.J."/>
            <person name="Thomas B.C."/>
            <person name="Singh A."/>
            <person name="Wilkins M.J."/>
            <person name="Karaoz U."/>
            <person name="Brodie E.L."/>
            <person name="Williams K.H."/>
            <person name="Hubbard S.S."/>
            <person name="Banfield J.F."/>
        </authorList>
    </citation>
    <scope>NUCLEOTIDE SEQUENCE [LARGE SCALE GENOMIC DNA]</scope>
</reference>
<dbReference type="SMART" id="SM00957">
    <property type="entry name" value="SecA_DEAD"/>
    <property type="match status" value="1"/>
</dbReference>
<dbReference type="GO" id="GO:0017038">
    <property type="term" value="P:protein import"/>
    <property type="evidence" value="ECO:0007669"/>
    <property type="project" value="InterPro"/>
</dbReference>
<comment type="cofactor">
    <cofactor evidence="1">
        <name>Zn(2+)</name>
        <dbReference type="ChEBI" id="CHEBI:29105"/>
    </cofactor>
</comment>
<dbReference type="InterPro" id="IPR044722">
    <property type="entry name" value="SecA_SF2_C"/>
</dbReference>
<dbReference type="InterPro" id="IPR004027">
    <property type="entry name" value="SEC_C_motif"/>
</dbReference>
<evidence type="ECO:0000256" key="17">
    <source>
        <dbReference type="SAM" id="MobiDB-lite"/>
    </source>
</evidence>
<evidence type="ECO:0000256" key="4">
    <source>
        <dbReference type="ARBA" id="ARBA00022448"/>
    </source>
</evidence>
<dbReference type="Pfam" id="PF01043">
    <property type="entry name" value="SecA_PP_bind"/>
    <property type="match status" value="1"/>
</dbReference>
<sequence length="944" mass="107604">MFNLFKKFFDFNQKELGRLKKKVDEINSLEDKVRSIKDPDFKNETEKLKTQAQSGDKSLDEILPWSYALVREASRRILGQRHFDVQLIAGIALHEGKIAEQKTGEGKTLSAITALYLNALTGKGAHLVTVNDYLARRDAGWMGRVFQRLGLTTSAIISDKSFIFDPHYTEEDAQDWRLAYLKPVTRKEAYLADITYGINSEFGFDYLRDNMANGTPEVVQRGYNFAVIDEADSILIDEARTPHIISAPFDDDTSKYYKYTQIVKRLDEKSDYVIDEKLRTANLTEAGIKKIESMLGTNNIYEKDFDTLFHIEAALKAITLFKLDKDYIVKDQQVIIVDEFTGRLLYGRRFSEGLHQAIEAKENVPIQRESKTLATVSLQNYFRGYKKLAGMTGTAATEAEEFHKIYKTDVVVIPTHMKMVRKDRSDMIYKTERGKFKAVVEEIANNYKNGRPVLVGTTSIEKNEHLSRLLNQKGVPHELLNAKNHLSEAMIIANAGKKGAITVATNMAGRGVDIILGGEAPSNLKSNNEKGKNDFTKKMQEWQKSHDEVVGLGGLYVIGTERHESRRIDNQLRGRSGRQGDPGETCFFVGLDDDLMRIFGGEQISKLMTFFNFPEEQSLTHPMVSKAIEQAQVKVEGFNFDIRKHLVDYDDVLNKQRDIIYTLRRKILTLPEIDKKEFRQTILDIFQEETSTLVNALVGTDQYISKENLLSLEKELNLILPVKKDELEKYSKDKNTEALLKHLLNKVEKEFNAREKDIGERLWLEVVRVIFLSTIDKYWTEHLTAIEDLREGINLRGYAQLDPLVEYKNEAYSMFERLVGDINFEATRRVFKVEVAKRQAPELPKEQSKPRVYKSASGVDPFTQAQRQQEASPPHIHLPTTSNVADASNISPPPNLPTDNPQSVTGNQIGFRVNLPGQTKKKPGRNDPCWCGSGKKYKKCHYPN</sequence>
<comment type="catalytic activity">
    <reaction evidence="15">
        <text>ATP + H2O + cellular proteinSide 1 = ADP + phosphate + cellular proteinSide 2.</text>
        <dbReference type="EC" id="7.4.2.8"/>
    </reaction>
</comment>
<evidence type="ECO:0000313" key="20">
    <source>
        <dbReference type="EMBL" id="OGK41833.1"/>
    </source>
</evidence>
<dbReference type="Pfam" id="PF07516">
    <property type="entry name" value="SecA_SW"/>
    <property type="match status" value="1"/>
</dbReference>
<keyword evidence="12 15" id="KW-1278">Translocase</keyword>
<keyword evidence="9" id="KW-0862">Zinc</keyword>
<evidence type="ECO:0000259" key="18">
    <source>
        <dbReference type="PROSITE" id="PS51192"/>
    </source>
</evidence>
<dbReference type="GO" id="GO:0005886">
    <property type="term" value="C:plasma membrane"/>
    <property type="evidence" value="ECO:0007669"/>
    <property type="project" value="UniProtKB-SubCell"/>
</dbReference>
<evidence type="ECO:0000256" key="13">
    <source>
        <dbReference type="ARBA" id="ARBA00023010"/>
    </source>
</evidence>
<comment type="function">
    <text evidence="15">Part of the Sec protein translocase complex. Interacts with the SecYEG preprotein conducting channel. Has a central role in coupling the hydrolysis of ATP to the transfer of proteins into and across the cell membrane, serving as an ATP-driven molecular motor driving the stepwise translocation of polypeptide chains across the membrane.</text>
</comment>
<dbReference type="PANTHER" id="PTHR30612:SF0">
    <property type="entry name" value="CHLOROPLAST PROTEIN-TRANSPORTING ATPASE"/>
    <property type="match status" value="1"/>
</dbReference>
<dbReference type="InterPro" id="IPR011130">
    <property type="entry name" value="SecA_preprotein_X-link_dom"/>
</dbReference>
<evidence type="ECO:0000256" key="15">
    <source>
        <dbReference type="HAMAP-Rule" id="MF_01382"/>
    </source>
</evidence>
<evidence type="ECO:0000256" key="9">
    <source>
        <dbReference type="ARBA" id="ARBA00022833"/>
    </source>
</evidence>
<name>A0A1F7IEN8_9BACT</name>
<dbReference type="SUPFAM" id="SSF81767">
    <property type="entry name" value="Pre-protein crosslinking domain of SecA"/>
    <property type="match status" value="1"/>
</dbReference>
<evidence type="ECO:0000256" key="8">
    <source>
        <dbReference type="ARBA" id="ARBA00022741"/>
    </source>
</evidence>
<gene>
    <name evidence="15" type="primary">secA</name>
    <name evidence="20" type="ORF">A2954_03925</name>
</gene>
<keyword evidence="13 15" id="KW-0811">Translocation</keyword>
<feature type="compositionally biased region" description="Polar residues" evidence="17">
    <location>
        <begin position="897"/>
        <end position="908"/>
    </location>
</feature>
<evidence type="ECO:0000256" key="7">
    <source>
        <dbReference type="ARBA" id="ARBA00022723"/>
    </source>
</evidence>
<evidence type="ECO:0000256" key="12">
    <source>
        <dbReference type="ARBA" id="ARBA00022967"/>
    </source>
</evidence>
<dbReference type="GO" id="GO:0065002">
    <property type="term" value="P:intracellular protein transmembrane transport"/>
    <property type="evidence" value="ECO:0007669"/>
    <property type="project" value="UniProtKB-UniRule"/>
</dbReference>
<dbReference type="Proteomes" id="UP000177698">
    <property type="component" value="Unassembled WGS sequence"/>
</dbReference>
<feature type="domain" description="Helicase ATP-binding" evidence="18">
    <location>
        <begin position="88"/>
        <end position="267"/>
    </location>
</feature>
<evidence type="ECO:0000256" key="1">
    <source>
        <dbReference type="ARBA" id="ARBA00001947"/>
    </source>
</evidence>
<dbReference type="SMART" id="SM00958">
    <property type="entry name" value="SecA_PP_bind"/>
    <property type="match status" value="1"/>
</dbReference>
<feature type="binding site" evidence="15">
    <location>
        <position position="513"/>
    </location>
    <ligand>
        <name>ATP</name>
        <dbReference type="ChEBI" id="CHEBI:30616"/>
    </ligand>
</feature>
<dbReference type="InterPro" id="IPR020937">
    <property type="entry name" value="SecA_CS"/>
</dbReference>
<evidence type="ECO:0000256" key="11">
    <source>
        <dbReference type="ARBA" id="ARBA00022927"/>
    </source>
</evidence>
<evidence type="ECO:0000256" key="10">
    <source>
        <dbReference type="ARBA" id="ARBA00022840"/>
    </source>
</evidence>
<dbReference type="InterPro" id="IPR036670">
    <property type="entry name" value="SecA_X-link_sf"/>
</dbReference>
<dbReference type="SUPFAM" id="SSF52540">
    <property type="entry name" value="P-loop containing nucleoside triphosphate hydrolases"/>
    <property type="match status" value="2"/>
</dbReference>
<dbReference type="Pfam" id="PF21090">
    <property type="entry name" value="P-loop_SecA"/>
    <property type="match status" value="1"/>
</dbReference>
<keyword evidence="4 15" id="KW-0813">Transport</keyword>
<dbReference type="CDD" id="cd17928">
    <property type="entry name" value="DEXDc_SecA"/>
    <property type="match status" value="1"/>
</dbReference>
<dbReference type="NCBIfam" id="TIGR00963">
    <property type="entry name" value="secA"/>
    <property type="match status" value="1"/>
</dbReference>
<dbReference type="InterPro" id="IPR036266">
    <property type="entry name" value="SecA_Wing/Scaffold_sf"/>
</dbReference>
<feature type="compositionally biased region" description="Polar residues" evidence="17">
    <location>
        <begin position="879"/>
        <end position="890"/>
    </location>
</feature>
<comment type="caution">
    <text evidence="20">The sequence shown here is derived from an EMBL/GenBank/DDBJ whole genome shotgun (WGS) entry which is preliminary data.</text>
</comment>
<feature type="domain" description="SecA family profile" evidence="19">
    <location>
        <begin position="1"/>
        <end position="620"/>
    </location>
</feature>
<keyword evidence="5 15" id="KW-1003">Cell membrane</keyword>
<keyword evidence="14 15" id="KW-0472">Membrane</keyword>
<dbReference type="FunFam" id="3.40.50.300:FF:000113">
    <property type="entry name" value="Preprotein translocase subunit SecA"/>
    <property type="match status" value="1"/>
</dbReference>
<evidence type="ECO:0000256" key="16">
    <source>
        <dbReference type="RuleBase" id="RU003874"/>
    </source>
</evidence>
<organism evidence="20 21">
    <name type="scientific">Candidatus Roizmanbacteria bacterium RIFCSPLOWO2_01_FULL_37_12</name>
    <dbReference type="NCBI Taxonomy" id="1802056"/>
    <lineage>
        <taxon>Bacteria</taxon>
        <taxon>Candidatus Roizmaniibacteriota</taxon>
    </lineage>
</organism>
<dbReference type="GO" id="GO:0008564">
    <property type="term" value="F:protein-exporting ATPase activity"/>
    <property type="evidence" value="ECO:0007669"/>
    <property type="project" value="UniProtKB-EC"/>
</dbReference>
<dbReference type="PROSITE" id="PS51192">
    <property type="entry name" value="HELICASE_ATP_BIND_1"/>
    <property type="match status" value="1"/>
</dbReference>
<dbReference type="InterPro" id="IPR014001">
    <property type="entry name" value="Helicase_ATP-bd"/>
</dbReference>
<dbReference type="Gene3D" id="3.40.50.300">
    <property type="entry name" value="P-loop containing nucleotide triphosphate hydrolases"/>
    <property type="match status" value="2"/>
</dbReference>
<keyword evidence="8 15" id="KW-0547">Nucleotide-binding</keyword>
<protein>
    <recommendedName>
        <fullName evidence="15 16">Protein translocase subunit SecA</fullName>
        <ecNumber evidence="15">7.4.2.8</ecNumber>
    </recommendedName>
</protein>
<evidence type="ECO:0000256" key="5">
    <source>
        <dbReference type="ARBA" id="ARBA00022475"/>
    </source>
</evidence>
<dbReference type="Gene3D" id="3.90.1440.10">
    <property type="entry name" value="SecA, preprotein cross-linking domain"/>
    <property type="match status" value="1"/>
</dbReference>
<dbReference type="PROSITE" id="PS01312">
    <property type="entry name" value="SECA"/>
    <property type="match status" value="1"/>
</dbReference>
<dbReference type="InterPro" id="IPR027417">
    <property type="entry name" value="P-loop_NTPase"/>
</dbReference>
<dbReference type="Pfam" id="PF07517">
    <property type="entry name" value="SecA_DEAD"/>
    <property type="match status" value="1"/>
</dbReference>
<dbReference type="GO" id="GO:0005829">
    <property type="term" value="C:cytosol"/>
    <property type="evidence" value="ECO:0007669"/>
    <property type="project" value="TreeGrafter"/>
</dbReference>
<dbReference type="CDD" id="cd18803">
    <property type="entry name" value="SF2_C_secA"/>
    <property type="match status" value="1"/>
</dbReference>
<evidence type="ECO:0000256" key="3">
    <source>
        <dbReference type="ARBA" id="ARBA00007650"/>
    </source>
</evidence>
<dbReference type="GO" id="GO:0005524">
    <property type="term" value="F:ATP binding"/>
    <property type="evidence" value="ECO:0007669"/>
    <property type="project" value="UniProtKB-UniRule"/>
</dbReference>
<dbReference type="GO" id="GO:0046872">
    <property type="term" value="F:metal ion binding"/>
    <property type="evidence" value="ECO:0007669"/>
    <property type="project" value="UniProtKB-KW"/>
</dbReference>
<feature type="region of interest" description="Disordered" evidence="17">
    <location>
        <begin position="840"/>
        <end position="934"/>
    </location>
</feature>
<evidence type="ECO:0000256" key="2">
    <source>
        <dbReference type="ARBA" id="ARBA00004170"/>
    </source>
</evidence>
<accession>A0A1F7IEN8</accession>
<dbReference type="InterPro" id="IPR011116">
    <property type="entry name" value="SecA_Wing/Scaffold"/>
</dbReference>
<comment type="subunit">
    <text evidence="15">Monomer and homodimer. Part of the essential Sec protein translocation apparatus which comprises SecA, SecYEG and auxiliary proteins SecDF. Other proteins may also be involved.</text>
</comment>
<feature type="binding site" evidence="15">
    <location>
        <begin position="104"/>
        <end position="108"/>
    </location>
    <ligand>
        <name>ATP</name>
        <dbReference type="ChEBI" id="CHEBI:30616"/>
    </ligand>
</feature>
<dbReference type="PRINTS" id="PR00906">
    <property type="entry name" value="SECA"/>
</dbReference>
<proteinExistence type="inferred from homology"/>
<keyword evidence="6 15" id="KW-0963">Cytoplasm</keyword>
<dbReference type="PROSITE" id="PS51196">
    <property type="entry name" value="SECA_MOTOR_DEAD"/>
    <property type="match status" value="1"/>
</dbReference>
<dbReference type="Gene3D" id="3.10.450.50">
    <property type="match status" value="1"/>
</dbReference>
<dbReference type="InterPro" id="IPR000185">
    <property type="entry name" value="SecA"/>
</dbReference>
<feature type="compositionally biased region" description="Basic and acidic residues" evidence="17">
    <location>
        <begin position="840"/>
        <end position="849"/>
    </location>
</feature>
<keyword evidence="11 15" id="KW-0653">Protein transport</keyword>
<dbReference type="SUPFAM" id="SSF81886">
    <property type="entry name" value="Helical scaffold and wing domains of SecA"/>
    <property type="match status" value="1"/>
</dbReference>
<dbReference type="EMBL" id="MGAG01000009">
    <property type="protein sequence ID" value="OGK41833.1"/>
    <property type="molecule type" value="Genomic_DNA"/>
</dbReference>
<evidence type="ECO:0000256" key="14">
    <source>
        <dbReference type="ARBA" id="ARBA00023136"/>
    </source>
</evidence>
<dbReference type="HAMAP" id="MF_01382">
    <property type="entry name" value="SecA"/>
    <property type="match status" value="1"/>
</dbReference>
<comment type="subcellular location">
    <subcellularLocation>
        <location evidence="15">Cell membrane</location>
        <topology evidence="15">Peripheral membrane protein</topology>
        <orientation evidence="15">Cytoplasmic side</orientation>
    </subcellularLocation>
    <subcellularLocation>
        <location evidence="15">Cytoplasm</location>
    </subcellularLocation>
    <subcellularLocation>
        <location evidence="2">Membrane</location>
        <topology evidence="2">Peripheral membrane protein</topology>
    </subcellularLocation>
    <text evidence="15">Distribution is 50-50.</text>
</comment>
<comment type="similarity">
    <text evidence="3 15 16">Belongs to the SecA family.</text>
</comment>
<dbReference type="NCBIfam" id="NF009538">
    <property type="entry name" value="PRK12904.1"/>
    <property type="match status" value="1"/>
</dbReference>
<dbReference type="GO" id="GO:0043952">
    <property type="term" value="P:protein transport by the Sec complex"/>
    <property type="evidence" value="ECO:0007669"/>
    <property type="project" value="TreeGrafter"/>
</dbReference>
<dbReference type="GO" id="GO:0006605">
    <property type="term" value="P:protein targeting"/>
    <property type="evidence" value="ECO:0007669"/>
    <property type="project" value="UniProtKB-UniRule"/>
</dbReference>
<dbReference type="Pfam" id="PF02810">
    <property type="entry name" value="SEC-C"/>
    <property type="match status" value="1"/>
</dbReference>
<evidence type="ECO:0000256" key="6">
    <source>
        <dbReference type="ARBA" id="ARBA00022490"/>
    </source>
</evidence>
<keyword evidence="10 15" id="KW-0067">ATP-binding</keyword>
<dbReference type="PANTHER" id="PTHR30612">
    <property type="entry name" value="SECA INNER MEMBRANE COMPONENT OF SEC PROTEIN SECRETION SYSTEM"/>
    <property type="match status" value="1"/>
</dbReference>
<evidence type="ECO:0000313" key="21">
    <source>
        <dbReference type="Proteomes" id="UP000177698"/>
    </source>
</evidence>
<dbReference type="EC" id="7.4.2.8" evidence="15"/>
<dbReference type="InterPro" id="IPR014018">
    <property type="entry name" value="SecA_motor_DEAD"/>
</dbReference>